<dbReference type="RefSeq" id="WP_211853752.1">
    <property type="nucleotide sequence ID" value="NZ_JAAGBB010000020.1"/>
</dbReference>
<dbReference type="EMBL" id="JAAGBB010000020">
    <property type="protein sequence ID" value="MBR0666076.1"/>
    <property type="molecule type" value="Genomic_DNA"/>
</dbReference>
<dbReference type="Proteomes" id="UP001196870">
    <property type="component" value="Unassembled WGS sequence"/>
</dbReference>
<dbReference type="SUPFAM" id="SSF51182">
    <property type="entry name" value="RmlC-like cupins"/>
    <property type="match status" value="1"/>
</dbReference>
<sequence>MSVAAADTVKMNTRTGHLPDVSDIDHPLVAESVRAVAALRRRQLSVAEFQSMIRALHDRLDLTACLSPWIARALDERKDQVLYRRTGDDGRETIQLFYIEPGEAHPPHAHHNIVSTQMVLHGQVHIREYDIIARLTPDRLLLRLATDRWFQPGEAMRTTEIDRNVHWFAAGAQPAVMLNFNVYGCQDWTLDPPGQAFQRRIVDPTIEAQPDGLIIGHEIALEAGYGKFAGRPLTDYAIPRYRPPAG</sequence>
<evidence type="ECO:0008006" key="3">
    <source>
        <dbReference type="Google" id="ProtNLM"/>
    </source>
</evidence>
<organism evidence="1 2">
    <name type="scientific">Plastoroseomonas hellenica</name>
    <dbReference type="NCBI Taxonomy" id="2687306"/>
    <lineage>
        <taxon>Bacteria</taxon>
        <taxon>Pseudomonadati</taxon>
        <taxon>Pseudomonadota</taxon>
        <taxon>Alphaproteobacteria</taxon>
        <taxon>Acetobacterales</taxon>
        <taxon>Acetobacteraceae</taxon>
        <taxon>Plastoroseomonas</taxon>
    </lineage>
</organism>
<comment type="caution">
    <text evidence="1">The sequence shown here is derived from an EMBL/GenBank/DDBJ whole genome shotgun (WGS) entry which is preliminary data.</text>
</comment>
<name>A0ABS5F0M2_9PROT</name>
<protein>
    <recommendedName>
        <fullName evidence="3">Cysteine dioxygenase</fullName>
    </recommendedName>
</protein>
<proteinExistence type="predicted"/>
<evidence type="ECO:0000313" key="2">
    <source>
        <dbReference type="Proteomes" id="UP001196870"/>
    </source>
</evidence>
<evidence type="ECO:0000313" key="1">
    <source>
        <dbReference type="EMBL" id="MBR0666076.1"/>
    </source>
</evidence>
<dbReference type="InterPro" id="IPR011051">
    <property type="entry name" value="RmlC_Cupin_sf"/>
</dbReference>
<keyword evidence="2" id="KW-1185">Reference proteome</keyword>
<accession>A0ABS5F0M2</accession>
<gene>
    <name evidence="1" type="ORF">GXW71_17080</name>
</gene>
<reference evidence="2" key="1">
    <citation type="journal article" date="2021" name="Syst. Appl. Microbiol.">
        <title>Roseomonas hellenica sp. nov., isolated from roots of wild-growing Alkanna tinctoria.</title>
        <authorList>
            <person name="Rat A."/>
            <person name="Naranjo H.D."/>
            <person name="Lebbe L."/>
            <person name="Cnockaert M."/>
            <person name="Krigas N."/>
            <person name="Grigoriadou K."/>
            <person name="Maloupa E."/>
            <person name="Willems A."/>
        </authorList>
    </citation>
    <scope>NUCLEOTIDE SEQUENCE [LARGE SCALE GENOMIC DNA]</scope>
    <source>
        <strain evidence="2">LMG 31523</strain>
    </source>
</reference>